<feature type="region of interest" description="Disordered" evidence="4">
    <location>
        <begin position="140"/>
        <end position="222"/>
    </location>
</feature>
<dbReference type="GO" id="GO:0071013">
    <property type="term" value="C:catalytic step 2 spliceosome"/>
    <property type="evidence" value="ECO:0007669"/>
    <property type="project" value="TreeGrafter"/>
</dbReference>
<dbReference type="InterPro" id="IPR011990">
    <property type="entry name" value="TPR-like_helical_dom_sf"/>
</dbReference>
<dbReference type="OrthoDB" id="297219at2759"/>
<dbReference type="Pfam" id="PF08424">
    <property type="entry name" value="NRDE-2"/>
    <property type="match status" value="1"/>
</dbReference>
<evidence type="ECO:0000256" key="1">
    <source>
        <dbReference type="ARBA" id="ARBA00004123"/>
    </source>
</evidence>
<keyword evidence="6" id="KW-1185">Reference proteome</keyword>
<dbReference type="InterPro" id="IPR013633">
    <property type="entry name" value="NRDE-2"/>
</dbReference>
<dbReference type="GO" id="GO:0031048">
    <property type="term" value="P:regulatory ncRNA-mediated heterochromatin formation"/>
    <property type="evidence" value="ECO:0007669"/>
    <property type="project" value="TreeGrafter"/>
</dbReference>
<feature type="compositionally biased region" description="Basic and acidic residues" evidence="4">
    <location>
        <begin position="350"/>
        <end position="360"/>
    </location>
</feature>
<feature type="compositionally biased region" description="Basic and acidic residues" evidence="4">
    <location>
        <begin position="159"/>
        <end position="172"/>
    </location>
</feature>
<evidence type="ECO:0000256" key="2">
    <source>
        <dbReference type="ARBA" id="ARBA00009265"/>
    </source>
</evidence>
<name>A0A7S9PVZ4_EPIFF</name>
<keyword evidence="3" id="KW-0539">Nucleus</keyword>
<dbReference type="Proteomes" id="UP000594364">
    <property type="component" value="Chromosome 3"/>
</dbReference>
<organism evidence="5 6">
    <name type="scientific">Epichloe festucae (strain Fl1)</name>
    <dbReference type="NCBI Taxonomy" id="877507"/>
    <lineage>
        <taxon>Eukaryota</taxon>
        <taxon>Fungi</taxon>
        <taxon>Dikarya</taxon>
        <taxon>Ascomycota</taxon>
        <taxon>Pezizomycotina</taxon>
        <taxon>Sordariomycetes</taxon>
        <taxon>Hypocreomycetidae</taxon>
        <taxon>Hypocreales</taxon>
        <taxon>Clavicipitaceae</taxon>
        <taxon>Epichloe</taxon>
    </lineage>
</organism>
<dbReference type="AlphaFoldDB" id="A0A7S9PVZ4"/>
<evidence type="ECO:0000256" key="3">
    <source>
        <dbReference type="ARBA" id="ARBA00023242"/>
    </source>
</evidence>
<feature type="compositionally biased region" description="Basic and acidic residues" evidence="4">
    <location>
        <begin position="205"/>
        <end position="215"/>
    </location>
</feature>
<feature type="compositionally biased region" description="Basic residues" evidence="4">
    <location>
        <begin position="173"/>
        <end position="204"/>
    </location>
</feature>
<accession>A0A7S9PVZ4</accession>
<evidence type="ECO:0000313" key="6">
    <source>
        <dbReference type="Proteomes" id="UP000594364"/>
    </source>
</evidence>
<evidence type="ECO:0000256" key="4">
    <source>
        <dbReference type="SAM" id="MobiDB-lite"/>
    </source>
</evidence>
<gene>
    <name evidence="5" type="ORF">C2857_006536</name>
</gene>
<evidence type="ECO:0000313" key="5">
    <source>
        <dbReference type="EMBL" id="QPH02327.1"/>
    </source>
</evidence>
<feature type="region of interest" description="Disordered" evidence="4">
    <location>
        <begin position="315"/>
        <end position="382"/>
    </location>
</feature>
<dbReference type="SUPFAM" id="SSF48452">
    <property type="entry name" value="TPR-like"/>
    <property type="match status" value="1"/>
</dbReference>
<dbReference type="PANTHER" id="PTHR13471:SF0">
    <property type="entry name" value="NUCLEAR EXOSOME REGULATOR NRDE2"/>
    <property type="match status" value="1"/>
</dbReference>
<dbReference type="EMBL" id="CP031387">
    <property type="protein sequence ID" value="QPH02327.1"/>
    <property type="molecule type" value="Genomic_DNA"/>
</dbReference>
<dbReference type="PANTHER" id="PTHR13471">
    <property type="entry name" value="TETRATRICOPEPTIDE-LIKE HELICAL"/>
    <property type="match status" value="1"/>
</dbReference>
<comment type="subcellular location">
    <subcellularLocation>
        <location evidence="1">Nucleus</location>
    </subcellularLocation>
</comment>
<reference evidence="5 6" key="1">
    <citation type="journal article" date="2018" name="PLoS Genet.">
        <title>Repeat elements organise 3D genome structure and mediate transcription in the filamentous fungus Epichloe festucae.</title>
        <authorList>
            <person name="Winter D.J."/>
            <person name="Ganley A.R.D."/>
            <person name="Young C.A."/>
            <person name="Liachko I."/>
            <person name="Schardl C.L."/>
            <person name="Dupont P.Y."/>
            <person name="Berry D."/>
            <person name="Ram A."/>
            <person name="Scott B."/>
            <person name="Cox M.P."/>
        </authorList>
    </citation>
    <scope>NUCLEOTIDE SEQUENCE [LARGE SCALE GENOMIC DNA]</scope>
    <source>
        <strain evidence="5 6">Fl1</strain>
    </source>
</reference>
<dbReference type="GO" id="GO:1902369">
    <property type="term" value="P:negative regulation of RNA catabolic process"/>
    <property type="evidence" value="ECO:0007669"/>
    <property type="project" value="TreeGrafter"/>
</dbReference>
<feature type="compositionally biased region" description="Acidic residues" evidence="4">
    <location>
        <begin position="361"/>
        <end position="377"/>
    </location>
</feature>
<proteinExistence type="inferred from homology"/>
<sequence>MWMDNKMVGVGWESKASTTTMNTLELCGHELCSVTPHCSCAWRGVFLRFYRVQRRTDAGPHGPFIASIYSGLYHFDILRVEKTITSPFTSTSTSPIAISEVSSQPHGIILSQSVRPAQAHFAMADSSGVDESKLAVPKFSSFKTREPVAPTKPQGSKAKTGEGRSPSDGHIFDKHHRSSHHHRHGHESSHSRRHHEGSSRRRHKSPEPVSEKTLPERTTSSLFVIDTKGDPLISKYGGIDRAQIPSYYRHGGGRVLGTTGRLLIHRDGARDQFSLRFPGEGLGLSDRDGLRSKSLRFRGDPIRIRAKRRATDGNKELDSGFLQIGRSKKRKKSQEQSDSSGDEGPSYRSIEGKAKARTFDDESGENSSEEEEEEEEEAIKIEEDNPLKWKSIQLNRRVKDHPGDIDAWLELVDHQDDLQRAGESIDERTAASTAHSFSEIKVSMLESALKNTSASEDRQAVIVRLMREGMKIWPAKTAAKKWSELAGDEEANFEPWRARLDFSMTNIAVMSYDDIKQMLLDRLRKVLARSPAPTKNDYSEAIYVFLRAMRFVHDCGYKELAVASWQAILEMNFFRPPHPEEGGVDSFRDFWESETPRIGDIQAHGWVHYMSSLGHVDAPQPQTASPTEHTPTGDVYKTWACYERRQGEAARMPARTMDDGTEDDPFRVVMFSDIEPWLFPIPESCLDEPMREELIDAYLIFCGLPPRSRSSNWTQLACSDQFTFRSALLGNDTPDKATEIENGENVQRKTPKFDAGNGYFVMSPTVLFSGNSWFSYFSMNLDSLAVDMFWVFNTLKQLVHLADVQSLALYYLGFTHRFNSSAMKKSAKAVLKKYSNAAEAYNGYALAELANGNLDVAERVISSAVESPSLSAGASGFHLFKSWSWIELEKGSKLMATVRLCSAIDESFRHSTTEIKDISPSIVLKARQTLESKIHQALYEGRSEDASTLAEFMVLWSYLTEGGCVEPTSAEQGNISASMCVLESVSAEFSSAGYGDTPGHERLLQFGARVLYLNAGRGPFRRAYLRDQLSGFLERFPRNTIFLALAEWADSSLRVVDETRQLLYDRILIKGRDCITSRLFSIQHDLVRGNIHSARAAYEYALSSDVCKFNVGLWISYVRFCYQSKELRSKAKDVFYRALRHCPWSKEIMMEAFSTVIRDMKSDELRSVYDTMASKGLRVHLDLEEYVEHWRRDRTMAR</sequence>
<evidence type="ECO:0008006" key="7">
    <source>
        <dbReference type="Google" id="ProtNLM"/>
    </source>
</evidence>
<comment type="similarity">
    <text evidence="2">Belongs to the NRDE2 family.</text>
</comment>
<dbReference type="Gene3D" id="1.25.40.10">
    <property type="entry name" value="Tetratricopeptide repeat domain"/>
    <property type="match status" value="1"/>
</dbReference>
<protein>
    <recommendedName>
        <fullName evidence="7">DUF1740-domain-containing protein</fullName>
    </recommendedName>
</protein>